<dbReference type="InterPro" id="IPR043145">
    <property type="entry name" value="Znf_ZZ_sf"/>
</dbReference>
<feature type="domain" description="EF-hand" evidence="5">
    <location>
        <begin position="18"/>
        <end position="53"/>
    </location>
</feature>
<dbReference type="GO" id="GO:0005509">
    <property type="term" value="F:calcium ion binding"/>
    <property type="evidence" value="ECO:0007669"/>
    <property type="project" value="InterPro"/>
</dbReference>
<proteinExistence type="predicted"/>
<dbReference type="InterPro" id="IPR011992">
    <property type="entry name" value="EF-hand-dom_pair"/>
</dbReference>
<keyword evidence="4" id="KW-0106">Calcium</keyword>
<comment type="caution">
    <text evidence="6">The sequence shown here is derived from an EMBL/GenBank/DDBJ whole genome shotgun (WGS) entry which is preliminary data.</text>
</comment>
<dbReference type="SUPFAM" id="SSF57850">
    <property type="entry name" value="RING/U-box"/>
    <property type="match status" value="1"/>
</dbReference>
<name>A0AAP0RZ92_LIQFO</name>
<dbReference type="CDD" id="cd00051">
    <property type="entry name" value="EFh"/>
    <property type="match status" value="1"/>
</dbReference>
<evidence type="ECO:0000313" key="6">
    <source>
        <dbReference type="EMBL" id="KAK9287898.1"/>
    </source>
</evidence>
<organism evidence="6 7">
    <name type="scientific">Liquidambar formosana</name>
    <name type="common">Formosan gum</name>
    <dbReference type="NCBI Taxonomy" id="63359"/>
    <lineage>
        <taxon>Eukaryota</taxon>
        <taxon>Viridiplantae</taxon>
        <taxon>Streptophyta</taxon>
        <taxon>Embryophyta</taxon>
        <taxon>Tracheophyta</taxon>
        <taxon>Spermatophyta</taxon>
        <taxon>Magnoliopsida</taxon>
        <taxon>eudicotyledons</taxon>
        <taxon>Gunneridae</taxon>
        <taxon>Pentapetalae</taxon>
        <taxon>Saxifragales</taxon>
        <taxon>Altingiaceae</taxon>
        <taxon>Liquidambar</taxon>
    </lineage>
</organism>
<evidence type="ECO:0000313" key="7">
    <source>
        <dbReference type="Proteomes" id="UP001415857"/>
    </source>
</evidence>
<keyword evidence="1" id="KW-0479">Metal-binding</keyword>
<dbReference type="InterPro" id="IPR018247">
    <property type="entry name" value="EF_Hand_1_Ca_BS"/>
</dbReference>
<gene>
    <name evidence="6" type="ORF">L1049_016341</name>
</gene>
<evidence type="ECO:0000256" key="3">
    <source>
        <dbReference type="ARBA" id="ARBA00022833"/>
    </source>
</evidence>
<dbReference type="SUPFAM" id="SSF47473">
    <property type="entry name" value="EF-hand"/>
    <property type="match status" value="1"/>
</dbReference>
<keyword evidence="7" id="KW-1185">Reference proteome</keyword>
<sequence>MQEIRQAVMAYYDAGAEGHKQLAKDFFDSMDANGDGKVSLDEYLQFLRQQGYTHLKSRNFFDELDRNHDGTLDFEEVLSLYYIIQTERPFCDGCDVFLKVLFFTCAECYDEGSSRSFNLCSECYSKRKFTNHQHNTIVDNYLLLAHKRGKPTVVQLNGSPSLDHPINYFQFENRMRPNGLPRADQMRNIPNDHGCVRNNTWEHVTFTDSHLDGHDRLNCARYLALNQSQ</sequence>
<dbReference type="GO" id="GO:0008270">
    <property type="term" value="F:zinc ion binding"/>
    <property type="evidence" value="ECO:0007669"/>
    <property type="project" value="UniProtKB-KW"/>
</dbReference>
<dbReference type="PROSITE" id="PS00018">
    <property type="entry name" value="EF_HAND_1"/>
    <property type="match status" value="2"/>
</dbReference>
<dbReference type="AlphaFoldDB" id="A0AAP0RZ92"/>
<dbReference type="EMBL" id="JBBPBK010000003">
    <property type="protein sequence ID" value="KAK9287898.1"/>
    <property type="molecule type" value="Genomic_DNA"/>
</dbReference>
<evidence type="ECO:0000256" key="2">
    <source>
        <dbReference type="ARBA" id="ARBA00022771"/>
    </source>
</evidence>
<dbReference type="SMART" id="SM00054">
    <property type="entry name" value="EFh"/>
    <property type="match status" value="2"/>
</dbReference>
<protein>
    <recommendedName>
        <fullName evidence="5">EF-hand domain-containing protein</fullName>
    </recommendedName>
</protein>
<dbReference type="Pfam" id="PF13202">
    <property type="entry name" value="EF-hand_5"/>
    <property type="match status" value="2"/>
</dbReference>
<keyword evidence="2" id="KW-0863">Zinc-finger</keyword>
<accession>A0AAP0RZ92</accession>
<dbReference type="Proteomes" id="UP001415857">
    <property type="component" value="Unassembled WGS sequence"/>
</dbReference>
<evidence type="ECO:0000256" key="1">
    <source>
        <dbReference type="ARBA" id="ARBA00022723"/>
    </source>
</evidence>
<dbReference type="Gene3D" id="3.30.60.90">
    <property type="match status" value="1"/>
</dbReference>
<dbReference type="Gene3D" id="1.10.238.10">
    <property type="entry name" value="EF-hand"/>
    <property type="match status" value="1"/>
</dbReference>
<reference evidence="6 7" key="1">
    <citation type="journal article" date="2024" name="Plant J.">
        <title>Genome sequences and population genomics reveal climatic adaptation and genomic divergence between two closely related sweetgum species.</title>
        <authorList>
            <person name="Xu W.Q."/>
            <person name="Ren C.Q."/>
            <person name="Zhang X.Y."/>
            <person name="Comes H.P."/>
            <person name="Liu X.H."/>
            <person name="Li Y.G."/>
            <person name="Kettle C.J."/>
            <person name="Jalonen R."/>
            <person name="Gaisberger H."/>
            <person name="Ma Y.Z."/>
            <person name="Qiu Y.X."/>
        </authorList>
    </citation>
    <scope>NUCLEOTIDE SEQUENCE [LARGE SCALE GENOMIC DNA]</scope>
    <source>
        <strain evidence="6">Hangzhou</strain>
    </source>
</reference>
<dbReference type="InterPro" id="IPR002048">
    <property type="entry name" value="EF_hand_dom"/>
</dbReference>
<evidence type="ECO:0000259" key="5">
    <source>
        <dbReference type="PROSITE" id="PS50222"/>
    </source>
</evidence>
<evidence type="ECO:0000256" key="4">
    <source>
        <dbReference type="ARBA" id="ARBA00022837"/>
    </source>
</evidence>
<dbReference type="PROSITE" id="PS50222">
    <property type="entry name" value="EF_HAND_2"/>
    <property type="match status" value="2"/>
</dbReference>
<keyword evidence="3" id="KW-0862">Zinc</keyword>
<feature type="domain" description="EF-hand" evidence="5">
    <location>
        <begin position="58"/>
        <end position="87"/>
    </location>
</feature>